<dbReference type="SMART" id="SM00175">
    <property type="entry name" value="RAB"/>
    <property type="match status" value="1"/>
</dbReference>
<accession>A0AA86UCJ4</accession>
<dbReference type="GO" id="GO:0005525">
    <property type="term" value="F:GTP binding"/>
    <property type="evidence" value="ECO:0007669"/>
    <property type="project" value="InterPro"/>
</dbReference>
<dbReference type="GO" id="GO:0003924">
    <property type="term" value="F:GTPase activity"/>
    <property type="evidence" value="ECO:0007669"/>
    <property type="project" value="InterPro"/>
</dbReference>
<evidence type="ECO:0000313" key="4">
    <source>
        <dbReference type="Proteomes" id="UP001642409"/>
    </source>
</evidence>
<dbReference type="EMBL" id="CAXDID020000098">
    <property type="protein sequence ID" value="CAL6025261.1"/>
    <property type="molecule type" value="Genomic_DNA"/>
</dbReference>
<reference evidence="3 4" key="2">
    <citation type="submission" date="2024-07" db="EMBL/GenBank/DDBJ databases">
        <authorList>
            <person name="Akdeniz Z."/>
        </authorList>
    </citation>
    <scope>NUCLEOTIDE SEQUENCE [LARGE SCALE GENOMIC DNA]</scope>
</reference>
<dbReference type="SUPFAM" id="SSF52540">
    <property type="entry name" value="P-loop containing nucleoside triphosphate hydrolases"/>
    <property type="match status" value="1"/>
</dbReference>
<evidence type="ECO:0000313" key="3">
    <source>
        <dbReference type="EMBL" id="CAL6025261.1"/>
    </source>
</evidence>
<keyword evidence="4" id="KW-1185">Reference proteome</keyword>
<sequence>MEFSSTLYVIGQSQVGKNQLIQHIINEEQKFIAHDTKSGQVVSLVPVIVGSLDEVPESAFGLLLVYNITNNESFEQISEIASGLVDSDRFPFRALVGTFNDQEPMRAVSLQRAQELKRTFRCLLFEVSNTENTNMSSFTKQLQIRALHSFKLMQVRAQTSKVQMVPSQVNTSQIETLNHPSLLPVSQNPFQNTNVQASVQNVPFTSKINIICGQNFDSSQFIQQLLQNHRSLAFKDSKSGQLFQFSFVTNSDMQSFGQILIFDQDSLDNFSYCDESVLILAQLGNAVEEPEEYVNKFKCYYIEIESEKSIAQLKKQLQVKIIHRFREMQRNKDKPKEDPVQYQQEADSKEAETQQFTLNTQELHIEPKNELKIEPIIKQDLELNLKNSVEIQPNTSVQQNSDLNQNSNEQMQNDQNDNNHNNDDQFTTDPLIVTSQHFPLQQIEKTATFEFRPKEEISETHPPLHSSQSSQSNLNQFIQHTDINENILNLSQFQITSENLNRVQNETVFKMETERLKPLGSRINGHKPVFKMNETINLMKLETNPKQFCKDAQKLQPTRALILAQRNLKNQEKVKVSFGGKWKKETSNQPAIIIEFEVGDQLLELPVKADDNAYEIAQQFVNNYNLDKQMTKQITALVMERLNMHHEQKKEKYLEEKRKMHIAKQFQIPQWKNVESHFGQKKTEKPLFKFELFIGNKSQTVAYRKGDDAKDLADKFCNVMKVNRDQYYQYVVAKIQESIALYQMQKDDRDVL</sequence>
<feature type="compositionally biased region" description="Low complexity" evidence="1">
    <location>
        <begin position="404"/>
        <end position="419"/>
    </location>
</feature>
<dbReference type="InterPro" id="IPR001806">
    <property type="entry name" value="Small_GTPase"/>
</dbReference>
<feature type="region of interest" description="Disordered" evidence="1">
    <location>
        <begin position="328"/>
        <end position="354"/>
    </location>
</feature>
<reference evidence="2" key="1">
    <citation type="submission" date="2023-06" db="EMBL/GenBank/DDBJ databases">
        <authorList>
            <person name="Kurt Z."/>
        </authorList>
    </citation>
    <scope>NUCLEOTIDE SEQUENCE</scope>
</reference>
<dbReference type="Proteomes" id="UP001642409">
    <property type="component" value="Unassembled WGS sequence"/>
</dbReference>
<dbReference type="Pfam" id="PF00071">
    <property type="entry name" value="Ras"/>
    <property type="match status" value="1"/>
</dbReference>
<dbReference type="SMART" id="SM00173">
    <property type="entry name" value="RAS"/>
    <property type="match status" value="1"/>
</dbReference>
<gene>
    <name evidence="2" type="ORF">HINF_LOCUS24423</name>
    <name evidence="3" type="ORF">HINF_LOCUS30099</name>
</gene>
<feature type="compositionally biased region" description="Basic and acidic residues" evidence="1">
    <location>
        <begin position="328"/>
        <end position="339"/>
    </location>
</feature>
<protein>
    <submittedName>
        <fullName evidence="2">Ras domain-containing protein</fullName>
    </submittedName>
    <submittedName>
        <fullName evidence="3">Ras_domain-containing protein</fullName>
    </submittedName>
</protein>
<dbReference type="AlphaFoldDB" id="A0AA86UCJ4"/>
<dbReference type="Gene3D" id="3.10.20.870">
    <property type="entry name" value="PFU (PLAA family ubiquitin binding), C-terminal domain"/>
    <property type="match status" value="1"/>
</dbReference>
<feature type="region of interest" description="Disordered" evidence="1">
    <location>
        <begin position="397"/>
        <end position="428"/>
    </location>
</feature>
<name>A0AA86UCJ4_9EUKA</name>
<proteinExistence type="predicted"/>
<evidence type="ECO:0000313" key="2">
    <source>
        <dbReference type="EMBL" id="CAI9936778.1"/>
    </source>
</evidence>
<organism evidence="2">
    <name type="scientific">Hexamita inflata</name>
    <dbReference type="NCBI Taxonomy" id="28002"/>
    <lineage>
        <taxon>Eukaryota</taxon>
        <taxon>Metamonada</taxon>
        <taxon>Diplomonadida</taxon>
        <taxon>Hexamitidae</taxon>
        <taxon>Hexamitinae</taxon>
        <taxon>Hexamita</taxon>
    </lineage>
</organism>
<comment type="caution">
    <text evidence="2">The sequence shown here is derived from an EMBL/GenBank/DDBJ whole genome shotgun (WGS) entry which is preliminary data.</text>
</comment>
<dbReference type="InterPro" id="IPR038122">
    <property type="entry name" value="PFU_sf"/>
</dbReference>
<dbReference type="EMBL" id="CATOUU010000642">
    <property type="protein sequence ID" value="CAI9936778.1"/>
    <property type="molecule type" value="Genomic_DNA"/>
</dbReference>
<dbReference type="InterPro" id="IPR027417">
    <property type="entry name" value="P-loop_NTPase"/>
</dbReference>
<evidence type="ECO:0000256" key="1">
    <source>
        <dbReference type="SAM" id="MobiDB-lite"/>
    </source>
</evidence>
<dbReference type="Gene3D" id="3.40.50.300">
    <property type="entry name" value="P-loop containing nucleotide triphosphate hydrolases"/>
    <property type="match status" value="1"/>
</dbReference>